<gene>
    <name evidence="2" type="ORF">EII40_00155</name>
</gene>
<sequence>MKKLEKLSLENIEILSEQETMYLMGGDGSDSTYVAPRDTTTHRPPVNSGSKNSHSVSSTVKITQKDWSVKMNYLYEHTTNSGNKWSVGGGGGYGSGGWTFELTGKGVFKTR</sequence>
<accession>A0A3P1XWA1</accession>
<proteinExistence type="predicted"/>
<evidence type="ECO:0000256" key="1">
    <source>
        <dbReference type="SAM" id="MobiDB-lite"/>
    </source>
</evidence>
<name>A0A3P1XWA1_TANFO</name>
<protein>
    <submittedName>
        <fullName evidence="2">Uncharacterized protein</fullName>
    </submittedName>
</protein>
<feature type="compositionally biased region" description="Low complexity" evidence="1">
    <location>
        <begin position="46"/>
        <end position="59"/>
    </location>
</feature>
<feature type="region of interest" description="Disordered" evidence="1">
    <location>
        <begin position="26"/>
        <end position="59"/>
    </location>
</feature>
<evidence type="ECO:0000313" key="3">
    <source>
        <dbReference type="Proteomes" id="UP000278609"/>
    </source>
</evidence>
<dbReference type="RefSeq" id="WP_124750256.1">
    <property type="nucleotide sequence ID" value="NZ_RQYS01000001.1"/>
</dbReference>
<dbReference type="EMBL" id="RQYS01000001">
    <property type="protein sequence ID" value="RRD63112.1"/>
    <property type="molecule type" value="Genomic_DNA"/>
</dbReference>
<dbReference type="Proteomes" id="UP000278609">
    <property type="component" value="Unassembled WGS sequence"/>
</dbReference>
<organism evidence="2 3">
    <name type="scientific">Tannerella forsythia</name>
    <name type="common">Bacteroides forsythus</name>
    <dbReference type="NCBI Taxonomy" id="28112"/>
    <lineage>
        <taxon>Bacteria</taxon>
        <taxon>Pseudomonadati</taxon>
        <taxon>Bacteroidota</taxon>
        <taxon>Bacteroidia</taxon>
        <taxon>Bacteroidales</taxon>
        <taxon>Tannerellaceae</taxon>
        <taxon>Tannerella</taxon>
    </lineage>
</organism>
<dbReference type="AlphaFoldDB" id="A0A3P1XWA1"/>
<reference evidence="2 3" key="1">
    <citation type="submission" date="2018-11" db="EMBL/GenBank/DDBJ databases">
        <title>Genomes From Bacteria Associated with the Canine Oral Cavity: a Test Case for Automated Genome-Based Taxonomic Assignment.</title>
        <authorList>
            <person name="Coil D.A."/>
            <person name="Jospin G."/>
            <person name="Darling A.E."/>
            <person name="Wallis C."/>
            <person name="Davis I.J."/>
            <person name="Harris S."/>
            <person name="Eisen J.A."/>
            <person name="Holcombe L.J."/>
            <person name="O'Flynn C."/>
        </authorList>
    </citation>
    <scope>NUCLEOTIDE SEQUENCE [LARGE SCALE GENOMIC DNA]</scope>
    <source>
        <strain evidence="2 3">OH2617_COT-023</strain>
    </source>
</reference>
<evidence type="ECO:0000313" key="2">
    <source>
        <dbReference type="EMBL" id="RRD63112.1"/>
    </source>
</evidence>
<comment type="caution">
    <text evidence="2">The sequence shown here is derived from an EMBL/GenBank/DDBJ whole genome shotgun (WGS) entry which is preliminary data.</text>
</comment>